<comment type="caution">
    <text evidence="3">The sequence shown here is derived from an EMBL/GenBank/DDBJ whole genome shotgun (WGS) entry which is preliminary data.</text>
</comment>
<feature type="region of interest" description="Disordered" evidence="1">
    <location>
        <begin position="245"/>
        <end position="273"/>
    </location>
</feature>
<keyword evidence="4" id="KW-1185">Reference proteome</keyword>
<gene>
    <name evidence="3" type="ORF">DdX_15372</name>
</gene>
<keyword evidence="2" id="KW-0812">Transmembrane</keyword>
<dbReference type="AlphaFoldDB" id="A0AAD4MQL2"/>
<accession>A0AAD4MQL2</accession>
<sequence>MLFATLQDSVRRLLDLVRAGNSLSVLAITEFTSSLCSLIEHYAQRKPPYGASAKNLSSKSAKEHPPVYNYNYYLEMANGTRVRQFVPIKYDDRRAQTVLLYVVLIIIAIPGFAMPYLLYLARAKSKYRHLYVWWICWVTLHNVHSSVDMFVTLAKCVVHLQCFRPASMWQIFTSLSFDFNSICSVGDFIKDAVTPFTIYLSFLMATYYYRMTQNHGSASSSSYSSNSCLMDIERKNPLEHKKSTISCRSYTRRKPSTTGSNSRMMGAKRRATSSQIITLKQSQDLNDHGSEHQNTAFRGLGRALVPTVIFGSPLVPENQFFYSTKLSRQSSHNASEQARSAI</sequence>
<proteinExistence type="predicted"/>
<keyword evidence="2" id="KW-1133">Transmembrane helix</keyword>
<keyword evidence="2" id="KW-0472">Membrane</keyword>
<feature type="transmembrane region" description="Helical" evidence="2">
    <location>
        <begin position="98"/>
        <end position="119"/>
    </location>
</feature>
<protein>
    <submittedName>
        <fullName evidence="3">Uncharacterized protein</fullName>
    </submittedName>
</protein>
<evidence type="ECO:0000313" key="3">
    <source>
        <dbReference type="EMBL" id="KAI1702693.1"/>
    </source>
</evidence>
<evidence type="ECO:0000256" key="2">
    <source>
        <dbReference type="SAM" id="Phobius"/>
    </source>
</evidence>
<evidence type="ECO:0000313" key="4">
    <source>
        <dbReference type="Proteomes" id="UP001201812"/>
    </source>
</evidence>
<evidence type="ECO:0000256" key="1">
    <source>
        <dbReference type="SAM" id="MobiDB-lite"/>
    </source>
</evidence>
<organism evidence="3 4">
    <name type="scientific">Ditylenchus destructor</name>
    <dbReference type="NCBI Taxonomy" id="166010"/>
    <lineage>
        <taxon>Eukaryota</taxon>
        <taxon>Metazoa</taxon>
        <taxon>Ecdysozoa</taxon>
        <taxon>Nematoda</taxon>
        <taxon>Chromadorea</taxon>
        <taxon>Rhabditida</taxon>
        <taxon>Tylenchina</taxon>
        <taxon>Tylenchomorpha</taxon>
        <taxon>Sphaerularioidea</taxon>
        <taxon>Anguinidae</taxon>
        <taxon>Anguininae</taxon>
        <taxon>Ditylenchus</taxon>
    </lineage>
</organism>
<dbReference type="Proteomes" id="UP001201812">
    <property type="component" value="Unassembled WGS sequence"/>
</dbReference>
<dbReference type="EMBL" id="JAKKPZ010000095">
    <property type="protein sequence ID" value="KAI1702693.1"/>
    <property type="molecule type" value="Genomic_DNA"/>
</dbReference>
<name>A0AAD4MQL2_9BILA</name>
<reference evidence="3" key="1">
    <citation type="submission" date="2022-01" db="EMBL/GenBank/DDBJ databases">
        <title>Genome Sequence Resource for Two Populations of Ditylenchus destructor, the Migratory Endoparasitic Phytonematode.</title>
        <authorList>
            <person name="Zhang H."/>
            <person name="Lin R."/>
            <person name="Xie B."/>
        </authorList>
    </citation>
    <scope>NUCLEOTIDE SEQUENCE</scope>
    <source>
        <strain evidence="3">BazhouSP</strain>
    </source>
</reference>